<evidence type="ECO:0000313" key="3">
    <source>
        <dbReference type="Proteomes" id="UP000192418"/>
    </source>
</evidence>
<name>A0A1W2CSJ9_9BACT</name>
<accession>A0A1W2CSJ9</accession>
<keyword evidence="3" id="KW-1185">Reference proteome</keyword>
<dbReference type="Proteomes" id="UP000192418">
    <property type="component" value="Unassembled WGS sequence"/>
</dbReference>
<evidence type="ECO:0000256" key="1">
    <source>
        <dbReference type="SAM" id="MobiDB-lite"/>
    </source>
</evidence>
<dbReference type="EMBL" id="FWXY01000013">
    <property type="protein sequence ID" value="SMC88219.1"/>
    <property type="molecule type" value="Genomic_DNA"/>
</dbReference>
<reference evidence="2 3" key="1">
    <citation type="submission" date="2017-04" db="EMBL/GenBank/DDBJ databases">
        <authorList>
            <person name="Afonso C.L."/>
            <person name="Miller P.J."/>
            <person name="Scott M.A."/>
            <person name="Spackman E."/>
            <person name="Goraichik I."/>
            <person name="Dimitrov K.M."/>
            <person name="Suarez D.L."/>
            <person name="Swayne D.E."/>
        </authorList>
    </citation>
    <scope>NUCLEOTIDE SEQUENCE [LARGE SCALE GENOMIC DNA]</scope>
    <source>
        <strain evidence="2 3">DSM 3385</strain>
    </source>
</reference>
<dbReference type="OrthoDB" id="5417695at2"/>
<dbReference type="RefSeq" id="WP_139795819.1">
    <property type="nucleotide sequence ID" value="NZ_FWXY01000013.1"/>
</dbReference>
<dbReference type="AlphaFoldDB" id="A0A1W2CSJ9"/>
<feature type="compositionally biased region" description="Basic and acidic residues" evidence="1">
    <location>
        <begin position="220"/>
        <end position="229"/>
    </location>
</feature>
<sequence>MKRLSHTPICFYGFLFVVVLMLCSACGNDDQNIPAPSRLAPSFSFFDVGVNTPFSHKLRKSLQDILGDDAVSSRNTIDLHINTDGFLSRYYPSLHALNDALNFPPGERVEHDTTTLTYRYAVKKALPFEYVELLFSKHSRMPMVIRVFFEEDHLNILDSLKNKYGAPRELPWKQKNGKSLCWEKNGDILFYSCVPNQFGNPEYRVTIYFVRHLKAMLEREQGKTQDPKKSPASSTKTVF</sequence>
<feature type="region of interest" description="Disordered" evidence="1">
    <location>
        <begin position="220"/>
        <end position="239"/>
    </location>
</feature>
<organism evidence="2 3">
    <name type="scientific">Desulfocicer vacuolatum DSM 3385</name>
    <dbReference type="NCBI Taxonomy" id="1121400"/>
    <lineage>
        <taxon>Bacteria</taxon>
        <taxon>Pseudomonadati</taxon>
        <taxon>Thermodesulfobacteriota</taxon>
        <taxon>Desulfobacteria</taxon>
        <taxon>Desulfobacterales</taxon>
        <taxon>Desulfobacteraceae</taxon>
        <taxon>Desulfocicer</taxon>
    </lineage>
</organism>
<evidence type="ECO:0000313" key="2">
    <source>
        <dbReference type="EMBL" id="SMC88219.1"/>
    </source>
</evidence>
<gene>
    <name evidence="2" type="ORF">SAMN02746065_113113</name>
</gene>
<proteinExistence type="predicted"/>
<protein>
    <submittedName>
        <fullName evidence="2">Uncharacterized protein</fullName>
    </submittedName>
</protein>